<feature type="domain" description="Leucine-binding protein" evidence="4">
    <location>
        <begin position="26"/>
        <end position="353"/>
    </location>
</feature>
<proteinExistence type="inferred from homology"/>
<organism evidence="5 6">
    <name type="scientific">Paracidovorax konjaci</name>
    <dbReference type="NCBI Taxonomy" id="32040"/>
    <lineage>
        <taxon>Bacteria</taxon>
        <taxon>Pseudomonadati</taxon>
        <taxon>Pseudomonadota</taxon>
        <taxon>Betaproteobacteria</taxon>
        <taxon>Burkholderiales</taxon>
        <taxon>Comamonadaceae</taxon>
        <taxon>Paracidovorax</taxon>
    </lineage>
</organism>
<dbReference type="PANTHER" id="PTHR47235:SF1">
    <property type="entry name" value="BLR6548 PROTEIN"/>
    <property type="match status" value="1"/>
</dbReference>
<dbReference type="RefSeq" id="WP_092951380.1">
    <property type="nucleotide sequence ID" value="NZ_FOMQ01000005.1"/>
</dbReference>
<dbReference type="Gene3D" id="3.40.50.2300">
    <property type="match status" value="2"/>
</dbReference>
<dbReference type="EMBL" id="FOMQ01000005">
    <property type="protein sequence ID" value="SFD71410.1"/>
    <property type="molecule type" value="Genomic_DNA"/>
</dbReference>
<dbReference type="InterPro" id="IPR028082">
    <property type="entry name" value="Peripla_BP_I"/>
</dbReference>
<evidence type="ECO:0000313" key="6">
    <source>
        <dbReference type="Proteomes" id="UP000199517"/>
    </source>
</evidence>
<dbReference type="OrthoDB" id="9777352at2"/>
<dbReference type="PANTHER" id="PTHR47235">
    <property type="entry name" value="BLR6548 PROTEIN"/>
    <property type="match status" value="1"/>
</dbReference>
<feature type="chain" id="PRO_5011612166" evidence="3">
    <location>
        <begin position="23"/>
        <end position="371"/>
    </location>
</feature>
<protein>
    <submittedName>
        <fullName evidence="5">ABC-type branched-chain amino acid transport system, substrate-binding protein</fullName>
    </submittedName>
</protein>
<keyword evidence="2 3" id="KW-0732">Signal</keyword>
<dbReference type="SUPFAM" id="SSF53822">
    <property type="entry name" value="Periplasmic binding protein-like I"/>
    <property type="match status" value="1"/>
</dbReference>
<gene>
    <name evidence="5" type="ORF">SAMN04489710_105120</name>
</gene>
<dbReference type="CDD" id="cd06326">
    <property type="entry name" value="PBP1_ABC_ligand_binding-like"/>
    <property type="match status" value="1"/>
</dbReference>
<dbReference type="InterPro" id="IPR028081">
    <property type="entry name" value="Leu-bd"/>
</dbReference>
<evidence type="ECO:0000256" key="1">
    <source>
        <dbReference type="ARBA" id="ARBA00010062"/>
    </source>
</evidence>
<keyword evidence="6" id="KW-1185">Reference proteome</keyword>
<name>A0A1I1UTR5_9BURK</name>
<feature type="signal peptide" evidence="3">
    <location>
        <begin position="1"/>
        <end position="22"/>
    </location>
</feature>
<evidence type="ECO:0000313" key="5">
    <source>
        <dbReference type="EMBL" id="SFD71410.1"/>
    </source>
</evidence>
<dbReference type="AlphaFoldDB" id="A0A1I1UTR5"/>
<evidence type="ECO:0000256" key="2">
    <source>
        <dbReference type="ARBA" id="ARBA00022729"/>
    </source>
</evidence>
<evidence type="ECO:0000259" key="4">
    <source>
        <dbReference type="Pfam" id="PF13458"/>
    </source>
</evidence>
<accession>A0A1I1UTR5</accession>
<dbReference type="Pfam" id="PF13458">
    <property type="entry name" value="Peripla_BP_6"/>
    <property type="match status" value="1"/>
</dbReference>
<dbReference type="Proteomes" id="UP000199517">
    <property type="component" value="Unassembled WGS sequence"/>
</dbReference>
<dbReference type="STRING" id="32040.SAMN04489710_105120"/>
<evidence type="ECO:0000256" key="3">
    <source>
        <dbReference type="SAM" id="SignalP"/>
    </source>
</evidence>
<sequence length="371" mass="38442">MTASRFLTLLLAAGLAATSASAQLLIGQTAGFSGPVAAGVQEVTKGAKLYLDEVNENGGVGGQKVELVSVDDRFDPKVSAENARKLIEETGVLAMFLTRGTPHTEAVLPLLDKHGVPLVGPSTGAMVLHQPVRRHVFNVRASYQREAERAMGHLAGIGMNRIALLTVDDSFGNDALQGALRGLKAARLEPAVQATFARDKPDFSHIAPAVAKENAQGVLIVGTALAVADGIAAIRAAGSKAQLVTLSNNATAGFIAGLGANAAGTIVTQVFPNERSVAVPMVKEAQALAKKRDVAGGLSGAMLEGYASAKVLVEGLRRAGPKPTRATLQASLEGLRKFDLGGLEVGYTPTDHSGLDFTDLSIVGADGRFRR</sequence>
<reference evidence="6" key="1">
    <citation type="submission" date="2016-10" db="EMBL/GenBank/DDBJ databases">
        <authorList>
            <person name="Varghese N."/>
            <person name="Submissions S."/>
        </authorList>
    </citation>
    <scope>NUCLEOTIDE SEQUENCE [LARGE SCALE GENOMIC DNA]</scope>
    <source>
        <strain evidence="6">DSM 7481</strain>
    </source>
</reference>
<comment type="similarity">
    <text evidence="1">Belongs to the leucine-binding protein family.</text>
</comment>